<gene>
    <name evidence="2" type="ORF">D7223_05560</name>
</gene>
<proteinExistence type="predicted"/>
<dbReference type="RefSeq" id="WP_120725416.1">
    <property type="nucleotide sequence ID" value="NZ_RBAK01000001.1"/>
</dbReference>
<evidence type="ECO:0000256" key="1">
    <source>
        <dbReference type="SAM" id="Phobius"/>
    </source>
</evidence>
<feature type="transmembrane region" description="Helical" evidence="1">
    <location>
        <begin position="81"/>
        <end position="102"/>
    </location>
</feature>
<dbReference type="Proteomes" id="UP000281726">
    <property type="component" value="Unassembled WGS sequence"/>
</dbReference>
<keyword evidence="1" id="KW-1133">Transmembrane helix</keyword>
<dbReference type="AlphaFoldDB" id="A0A3A9ZSS0"/>
<keyword evidence="1" id="KW-0812">Transmembrane</keyword>
<sequence>MRAGYGAPLRHLLLMAGAFAVAGWVLARIAGEPTAGRMLLWFVGAVIAHDLVLFPVYATADRALRARLAAPARGPSPLNHVRVPALAAGLIFLVYLPGVLGLGRDTYRAATGLEREPLLGRWLLLTAALFLASGLLYALRRWRAHHLRRV</sequence>
<keyword evidence="1" id="KW-0472">Membrane</keyword>
<feature type="transmembrane region" description="Helical" evidence="1">
    <location>
        <begin position="37"/>
        <end position="60"/>
    </location>
</feature>
<feature type="transmembrane region" description="Helical" evidence="1">
    <location>
        <begin position="12"/>
        <end position="31"/>
    </location>
</feature>
<evidence type="ECO:0000313" key="3">
    <source>
        <dbReference type="Proteomes" id="UP000281726"/>
    </source>
</evidence>
<comment type="caution">
    <text evidence="2">The sequence shown here is derived from an EMBL/GenBank/DDBJ whole genome shotgun (WGS) entry which is preliminary data.</text>
</comment>
<protein>
    <submittedName>
        <fullName evidence="2">Uncharacterized protein</fullName>
    </submittedName>
</protein>
<feature type="transmembrane region" description="Helical" evidence="1">
    <location>
        <begin position="122"/>
        <end position="139"/>
    </location>
</feature>
<organism evidence="2 3">
    <name type="scientific">Micromonospora endolithica</name>
    <dbReference type="NCBI Taxonomy" id="230091"/>
    <lineage>
        <taxon>Bacteria</taxon>
        <taxon>Bacillati</taxon>
        <taxon>Actinomycetota</taxon>
        <taxon>Actinomycetes</taxon>
        <taxon>Micromonosporales</taxon>
        <taxon>Micromonosporaceae</taxon>
        <taxon>Micromonospora</taxon>
    </lineage>
</organism>
<dbReference type="EMBL" id="RBAK01000001">
    <property type="protein sequence ID" value="RKN51171.1"/>
    <property type="molecule type" value="Genomic_DNA"/>
</dbReference>
<dbReference type="OrthoDB" id="4464568at2"/>
<reference evidence="2 3" key="1">
    <citation type="journal article" date="2004" name="Syst. Appl. Microbiol.">
        <title>Cryptoendolithic actinomycetes from antarctic sandstone rock samples: Micromonospora endolithica sp. nov. and two isolates related to Micromonospora coerulea Jensen 1932.</title>
        <authorList>
            <person name="Hirsch P."/>
            <person name="Mevs U."/>
            <person name="Kroppenstedt R.M."/>
            <person name="Schumann P."/>
            <person name="Stackebrandt E."/>
        </authorList>
    </citation>
    <scope>NUCLEOTIDE SEQUENCE [LARGE SCALE GENOMIC DNA]</scope>
    <source>
        <strain evidence="2 3">JCM 12677</strain>
    </source>
</reference>
<accession>A0A3A9ZSS0</accession>
<keyword evidence="3" id="KW-1185">Reference proteome</keyword>
<evidence type="ECO:0000313" key="2">
    <source>
        <dbReference type="EMBL" id="RKN51171.1"/>
    </source>
</evidence>
<name>A0A3A9ZSS0_9ACTN</name>